<feature type="region of interest" description="Disordered" evidence="1">
    <location>
        <begin position="61"/>
        <end position="90"/>
    </location>
</feature>
<proteinExistence type="predicted"/>
<reference evidence="3" key="1">
    <citation type="journal article" date="2015" name="PLoS Genet.">
        <title>The dynamic genome and transcriptome of the human fungal pathogen Blastomyces and close relative Emmonsia.</title>
        <authorList>
            <person name="Munoz J.F."/>
            <person name="Gauthier G.M."/>
            <person name="Desjardins C.A."/>
            <person name="Gallo J.E."/>
            <person name="Holder J."/>
            <person name="Sullivan T.D."/>
            <person name="Marty A.J."/>
            <person name="Carmen J.C."/>
            <person name="Chen Z."/>
            <person name="Ding L."/>
            <person name="Gujja S."/>
            <person name="Magrini V."/>
            <person name="Misas E."/>
            <person name="Mitreva M."/>
            <person name="Priest M."/>
            <person name="Saif S."/>
            <person name="Whiston E.A."/>
            <person name="Young S."/>
            <person name="Zeng Q."/>
            <person name="Goldman W.E."/>
            <person name="Mardis E.R."/>
            <person name="Taylor J.W."/>
            <person name="McEwen J.G."/>
            <person name="Clay O.K."/>
            <person name="Klein B.S."/>
            <person name="Cuomo C.A."/>
        </authorList>
    </citation>
    <scope>NUCLEOTIDE SEQUENCE [LARGE SCALE GENOMIC DNA]</scope>
    <source>
        <strain evidence="3">UAMH 3008</strain>
    </source>
</reference>
<dbReference type="EMBL" id="LCZI01000796">
    <property type="protein sequence ID" value="KKZ64408.1"/>
    <property type="molecule type" value="Genomic_DNA"/>
</dbReference>
<evidence type="ECO:0000256" key="1">
    <source>
        <dbReference type="SAM" id="MobiDB-lite"/>
    </source>
</evidence>
<dbReference type="OrthoDB" id="5431011at2759"/>
<organism evidence="2 3">
    <name type="scientific">[Emmonsia] crescens</name>
    <dbReference type="NCBI Taxonomy" id="73230"/>
    <lineage>
        <taxon>Eukaryota</taxon>
        <taxon>Fungi</taxon>
        <taxon>Dikarya</taxon>
        <taxon>Ascomycota</taxon>
        <taxon>Pezizomycotina</taxon>
        <taxon>Eurotiomycetes</taxon>
        <taxon>Eurotiomycetidae</taxon>
        <taxon>Onygenales</taxon>
        <taxon>Ajellomycetaceae</taxon>
        <taxon>Emergomyces</taxon>
    </lineage>
</organism>
<gene>
    <name evidence="2" type="ORF">EMCG_09612</name>
</gene>
<feature type="compositionally biased region" description="Polar residues" evidence="1">
    <location>
        <begin position="74"/>
        <end position="83"/>
    </location>
</feature>
<accession>A0A0G2I242</accession>
<comment type="caution">
    <text evidence="2">The sequence shown here is derived from an EMBL/GenBank/DDBJ whole genome shotgun (WGS) entry which is preliminary data.</text>
</comment>
<protein>
    <submittedName>
        <fullName evidence="2">Uncharacterized protein</fullName>
    </submittedName>
</protein>
<sequence length="90" mass="10760">MEEFARDLKQPDRLISRIVRDQRAKQALIRRESGTARDFSGLDQALNEWIQILDDIEERRTETRTNTANELETSRQQSRQLQNDMMRRGR</sequence>
<dbReference type="Proteomes" id="UP000034164">
    <property type="component" value="Unassembled WGS sequence"/>
</dbReference>
<name>A0A0G2I242_9EURO</name>
<dbReference type="VEuPathDB" id="FungiDB:EMCG_09612"/>
<dbReference type="AlphaFoldDB" id="A0A0G2I242"/>
<evidence type="ECO:0000313" key="3">
    <source>
        <dbReference type="Proteomes" id="UP000034164"/>
    </source>
</evidence>
<evidence type="ECO:0000313" key="2">
    <source>
        <dbReference type="EMBL" id="KKZ64408.1"/>
    </source>
</evidence>